<name>A0A2I0IZR1_PUNGR</name>
<dbReference type="SUPFAM" id="SSF57889">
    <property type="entry name" value="Cysteine-rich domain"/>
    <property type="match status" value="1"/>
</dbReference>
<protein>
    <recommendedName>
        <fullName evidence="2">DC1 domain-containing protein</fullName>
    </recommendedName>
</protein>
<dbReference type="EMBL" id="PGOL01002272">
    <property type="protein sequence ID" value="PKI49170.1"/>
    <property type="molecule type" value="Genomic_DNA"/>
</dbReference>
<evidence type="ECO:0000259" key="2">
    <source>
        <dbReference type="Pfam" id="PF03107"/>
    </source>
</evidence>
<keyword evidence="4" id="KW-1185">Reference proteome</keyword>
<dbReference type="Gene3D" id="3.30.60.20">
    <property type="match status" value="1"/>
</dbReference>
<sequence length="197" mass="22619">MNASNTPSLQHPYHEHGLILQELSQNFTWRCYTCKRYVEGGWAYHCIDCNFFLHKSCAESPPEIQHPSHPQHPLELISSEIVESIHLDLPLIRKAGSIKCSLCFNEGYALRSLSVPKEDLSETRLFEHVHEHPMRLQCVEGGYRSSGCHVYPLPRTLCFGEADSETSASRAQPKIYRADGPRAKRWEMQCVLRKLQD</sequence>
<dbReference type="PANTHER" id="PTHR46288">
    <property type="entry name" value="PHORBOL-ESTER/DAG-TYPE DOMAIN-CONTAINING PROTEIN"/>
    <property type="match status" value="1"/>
</dbReference>
<keyword evidence="1" id="KW-0677">Repeat</keyword>
<dbReference type="Pfam" id="PF03107">
    <property type="entry name" value="C1_2"/>
    <property type="match status" value="1"/>
</dbReference>
<comment type="caution">
    <text evidence="3">The sequence shown here is derived from an EMBL/GenBank/DDBJ whole genome shotgun (WGS) entry which is preliminary data.</text>
</comment>
<dbReference type="PANTHER" id="PTHR46288:SF27">
    <property type="entry name" value="CYSTEINE_HISTIDINE-RICH C1 DOMAIN FAMILY PROTEIN"/>
    <property type="match status" value="1"/>
</dbReference>
<evidence type="ECO:0000256" key="1">
    <source>
        <dbReference type="ARBA" id="ARBA00022737"/>
    </source>
</evidence>
<dbReference type="Proteomes" id="UP000233551">
    <property type="component" value="Unassembled WGS sequence"/>
</dbReference>
<feature type="domain" description="DC1" evidence="2">
    <location>
        <begin position="12"/>
        <end position="58"/>
    </location>
</feature>
<gene>
    <name evidence="3" type="ORF">CRG98_030448</name>
</gene>
<evidence type="ECO:0000313" key="4">
    <source>
        <dbReference type="Proteomes" id="UP000233551"/>
    </source>
</evidence>
<evidence type="ECO:0000313" key="3">
    <source>
        <dbReference type="EMBL" id="PKI49170.1"/>
    </source>
</evidence>
<dbReference type="AlphaFoldDB" id="A0A2I0IZR1"/>
<proteinExistence type="predicted"/>
<dbReference type="InterPro" id="IPR004146">
    <property type="entry name" value="DC1"/>
</dbReference>
<accession>A0A2I0IZR1</accession>
<organism evidence="3 4">
    <name type="scientific">Punica granatum</name>
    <name type="common">Pomegranate</name>
    <dbReference type="NCBI Taxonomy" id="22663"/>
    <lineage>
        <taxon>Eukaryota</taxon>
        <taxon>Viridiplantae</taxon>
        <taxon>Streptophyta</taxon>
        <taxon>Embryophyta</taxon>
        <taxon>Tracheophyta</taxon>
        <taxon>Spermatophyta</taxon>
        <taxon>Magnoliopsida</taxon>
        <taxon>eudicotyledons</taxon>
        <taxon>Gunneridae</taxon>
        <taxon>Pentapetalae</taxon>
        <taxon>rosids</taxon>
        <taxon>malvids</taxon>
        <taxon>Myrtales</taxon>
        <taxon>Lythraceae</taxon>
        <taxon>Punica</taxon>
    </lineage>
</organism>
<dbReference type="InterPro" id="IPR046349">
    <property type="entry name" value="C1-like_sf"/>
</dbReference>
<reference evidence="3 4" key="1">
    <citation type="submission" date="2017-11" db="EMBL/GenBank/DDBJ databases">
        <title>De-novo sequencing of pomegranate (Punica granatum L.) genome.</title>
        <authorList>
            <person name="Akparov Z."/>
            <person name="Amiraslanov A."/>
            <person name="Hajiyeva S."/>
            <person name="Abbasov M."/>
            <person name="Kaur K."/>
            <person name="Hamwieh A."/>
            <person name="Solovyev V."/>
            <person name="Salamov A."/>
            <person name="Braich B."/>
            <person name="Kosarev P."/>
            <person name="Mahmoud A."/>
            <person name="Hajiyev E."/>
            <person name="Babayeva S."/>
            <person name="Izzatullayeva V."/>
            <person name="Mammadov A."/>
            <person name="Mammadov A."/>
            <person name="Sharifova S."/>
            <person name="Ojaghi J."/>
            <person name="Eynullazada K."/>
            <person name="Bayramov B."/>
            <person name="Abdulazimova A."/>
            <person name="Shahmuradov I."/>
        </authorList>
    </citation>
    <scope>NUCLEOTIDE SEQUENCE [LARGE SCALE GENOMIC DNA]</scope>
    <source>
        <strain evidence="4">cv. AG2017</strain>
        <tissue evidence="3">Leaf</tissue>
    </source>
</reference>